<comment type="catalytic activity">
    <reaction evidence="13">
        <text>L-cysteinyl-[SoxY protein] + thiosulfate + 2 Fe(III)-[cytochrome c] = S-sulfosulfanyl-L-cysteinyl-[SoxY protein] + 2 Fe(II)-[cytochrome c] + 2 H(+)</text>
        <dbReference type="Rhea" id="RHEA:56720"/>
        <dbReference type="Rhea" id="RHEA-COMP:10350"/>
        <dbReference type="Rhea" id="RHEA-COMP:14328"/>
        <dbReference type="Rhea" id="RHEA-COMP:14399"/>
        <dbReference type="Rhea" id="RHEA-COMP:14691"/>
        <dbReference type="ChEBI" id="CHEBI:15378"/>
        <dbReference type="ChEBI" id="CHEBI:29033"/>
        <dbReference type="ChEBI" id="CHEBI:29034"/>
        <dbReference type="ChEBI" id="CHEBI:29950"/>
        <dbReference type="ChEBI" id="CHEBI:33542"/>
        <dbReference type="ChEBI" id="CHEBI:139321"/>
        <dbReference type="EC" id="2.8.5.2"/>
    </reaction>
</comment>
<evidence type="ECO:0000256" key="2">
    <source>
        <dbReference type="ARBA" id="ARBA00012408"/>
    </source>
</evidence>
<dbReference type="GO" id="GO:0020037">
    <property type="term" value="F:heme binding"/>
    <property type="evidence" value="ECO:0007669"/>
    <property type="project" value="InterPro"/>
</dbReference>
<proteinExistence type="inferred from homology"/>
<organism evidence="16">
    <name type="scientific">uncultured organism</name>
    <dbReference type="NCBI Taxonomy" id="155900"/>
    <lineage>
        <taxon>unclassified sequences</taxon>
        <taxon>environmental samples</taxon>
    </lineage>
</organism>
<evidence type="ECO:0000256" key="4">
    <source>
        <dbReference type="ARBA" id="ARBA00022448"/>
    </source>
</evidence>
<evidence type="ECO:0000313" key="16">
    <source>
        <dbReference type="EMBL" id="ACZ28667.1"/>
    </source>
</evidence>
<dbReference type="GO" id="GO:0016740">
    <property type="term" value="F:transferase activity"/>
    <property type="evidence" value="ECO:0007669"/>
    <property type="project" value="UniProtKB-KW"/>
</dbReference>
<evidence type="ECO:0000256" key="13">
    <source>
        <dbReference type="ARBA" id="ARBA00048077"/>
    </source>
</evidence>
<evidence type="ECO:0000256" key="7">
    <source>
        <dbReference type="ARBA" id="ARBA00022723"/>
    </source>
</evidence>
<keyword evidence="4" id="KW-0813">Transport</keyword>
<protein>
    <recommendedName>
        <fullName evidence="3">L-cysteine S-thiosulfotransferase subunit SoxA</fullName>
        <ecNumber evidence="2">2.8.5.2</ecNumber>
    </recommendedName>
</protein>
<evidence type="ECO:0000256" key="8">
    <source>
        <dbReference type="ARBA" id="ARBA00022729"/>
    </source>
</evidence>
<evidence type="ECO:0000259" key="15">
    <source>
        <dbReference type="Pfam" id="PF21342"/>
    </source>
</evidence>
<dbReference type="GO" id="GO:0070069">
    <property type="term" value="C:cytochrome complex"/>
    <property type="evidence" value="ECO:0007669"/>
    <property type="project" value="InterPro"/>
</dbReference>
<evidence type="ECO:0000256" key="6">
    <source>
        <dbReference type="ARBA" id="ARBA00022679"/>
    </source>
</evidence>
<keyword evidence="5" id="KW-0349">Heme</keyword>
<comment type="similarity">
    <text evidence="12">Belongs to the SoxA family.</text>
</comment>
<evidence type="ECO:0000256" key="12">
    <source>
        <dbReference type="ARBA" id="ARBA00025746"/>
    </source>
</evidence>
<evidence type="ECO:0000256" key="11">
    <source>
        <dbReference type="ARBA" id="ARBA00023004"/>
    </source>
</evidence>
<dbReference type="Pfam" id="PF21342">
    <property type="entry name" value="SoxA-TsdA_cyt-c"/>
    <property type="match status" value="2"/>
</dbReference>
<feature type="domain" description="Cytochrome c" evidence="15">
    <location>
        <begin position="182"/>
        <end position="276"/>
    </location>
</feature>
<keyword evidence="9" id="KW-0574">Periplasm</keyword>
<dbReference type="NCBIfam" id="TIGR04484">
    <property type="entry name" value="thiosulf_SoxA"/>
    <property type="match status" value="1"/>
</dbReference>
<evidence type="ECO:0000256" key="1">
    <source>
        <dbReference type="ARBA" id="ARBA00004418"/>
    </source>
</evidence>
<keyword evidence="7" id="KW-0479">Metal-binding</keyword>
<dbReference type="PIRSF" id="PIRSF038455">
    <property type="entry name" value="SoxA"/>
    <property type="match status" value="1"/>
</dbReference>
<evidence type="ECO:0000256" key="3">
    <source>
        <dbReference type="ARBA" id="ARBA00019364"/>
    </source>
</evidence>
<keyword evidence="11" id="KW-0408">Iron</keyword>
<dbReference type="AlphaFoldDB" id="E3T355"/>
<dbReference type="EC" id="2.8.5.2" evidence="2"/>
<dbReference type="GO" id="GO:0016669">
    <property type="term" value="F:oxidoreductase activity, acting on a sulfur group of donors, cytochrome as acceptor"/>
    <property type="evidence" value="ECO:0007669"/>
    <property type="project" value="InterPro"/>
</dbReference>
<accession>E3T355</accession>
<dbReference type="SUPFAM" id="SSF46626">
    <property type="entry name" value="Cytochrome c"/>
    <property type="match status" value="2"/>
</dbReference>
<dbReference type="InterPro" id="IPR009056">
    <property type="entry name" value="Cyt_c-like_dom"/>
</dbReference>
<dbReference type="EMBL" id="GU191803">
    <property type="protein sequence ID" value="ACZ28667.1"/>
    <property type="molecule type" value="Genomic_DNA"/>
</dbReference>
<dbReference type="GO" id="GO:0046872">
    <property type="term" value="F:metal ion binding"/>
    <property type="evidence" value="ECO:0007669"/>
    <property type="project" value="UniProtKB-KW"/>
</dbReference>
<dbReference type="InterPro" id="IPR036909">
    <property type="entry name" value="Cyt_c-like_dom_sf"/>
</dbReference>
<comment type="catalytic activity">
    <reaction evidence="14">
        <text>S-sulfanyl-L-cysteinyl-[SoxY protein] + thiosulfate + 2 Fe(III)-[cytochrome c] = S-(2-sulfodisulfanyl)-L-cysteinyl-[SoxY protein] + 2 Fe(II)-[cytochrome c] + 2 H(+)</text>
        <dbReference type="Rhea" id="RHEA:51224"/>
        <dbReference type="Rhea" id="RHEA-COMP:10350"/>
        <dbReference type="Rhea" id="RHEA-COMP:14399"/>
        <dbReference type="Rhea" id="RHEA-COMP:14689"/>
        <dbReference type="Rhea" id="RHEA-COMP:14690"/>
        <dbReference type="ChEBI" id="CHEBI:15378"/>
        <dbReference type="ChEBI" id="CHEBI:29033"/>
        <dbReference type="ChEBI" id="CHEBI:29034"/>
        <dbReference type="ChEBI" id="CHEBI:33542"/>
        <dbReference type="ChEBI" id="CHEBI:61963"/>
        <dbReference type="ChEBI" id="CHEBI:140664"/>
        <dbReference type="EC" id="2.8.5.2"/>
    </reaction>
</comment>
<keyword evidence="10" id="KW-0249">Electron transport</keyword>
<dbReference type="GO" id="GO:0009055">
    <property type="term" value="F:electron transfer activity"/>
    <property type="evidence" value="ECO:0007669"/>
    <property type="project" value="InterPro"/>
</dbReference>
<evidence type="ECO:0000256" key="10">
    <source>
        <dbReference type="ARBA" id="ARBA00022982"/>
    </source>
</evidence>
<name>E3T355_9ZZZZ</name>
<keyword evidence="6" id="KW-0808">Transferase</keyword>
<dbReference type="InterPro" id="IPR025710">
    <property type="entry name" value="SoxA"/>
</dbReference>
<dbReference type="Gene3D" id="1.10.760.10">
    <property type="entry name" value="Cytochrome c-like domain"/>
    <property type="match status" value="2"/>
</dbReference>
<feature type="domain" description="Cytochrome c" evidence="15">
    <location>
        <begin position="84"/>
        <end position="165"/>
    </location>
</feature>
<dbReference type="GO" id="GO:0019417">
    <property type="term" value="P:sulfur oxidation"/>
    <property type="evidence" value="ECO:0007669"/>
    <property type="project" value="InterPro"/>
</dbReference>
<evidence type="ECO:0000256" key="5">
    <source>
        <dbReference type="ARBA" id="ARBA00022617"/>
    </source>
</evidence>
<sequence>MDGGTLMKKLLLITAAVGVLGAAPLISQASPEDDLKAFQGYFLERFPNVPLEEFANGVYAIDKASREQWEAIEEFPPYEIAVEEGEEMFNTPFKNGKTYASCFRNGGIGVKSDYPYYDTEKGRVETLASAINECRTKNGEKTLKYKKGELASLVAYMAYTTRGQVVDIKIPFDQRARDAYEDGKRFFYARRGQLNMSCAHCHVDNSGNKIRADLLSPALGHLTHFPVYRSKWGSLGTVHRRFSGCNKQVRALPFKAQSPEYRNLEYFMTYMSNGLPWNGPGARK</sequence>
<keyword evidence="8" id="KW-0732">Signal</keyword>
<evidence type="ECO:0000256" key="14">
    <source>
        <dbReference type="ARBA" id="ARBA00048423"/>
    </source>
</evidence>
<comment type="subcellular location">
    <subcellularLocation>
        <location evidence="1">Periplasm</location>
    </subcellularLocation>
</comment>
<evidence type="ECO:0000256" key="9">
    <source>
        <dbReference type="ARBA" id="ARBA00022764"/>
    </source>
</evidence>
<reference evidence="16" key="1">
    <citation type="journal article" date="2011" name="ISME J.">
        <title>Comparative metagenomics of microbial communities inhabiting deep-sea hydrothermal vent chimneys with contrasting chemistries.</title>
        <authorList>
            <person name="Xie W."/>
            <person name="Wang F."/>
            <person name="Guo L."/>
            <person name="Chen Z."/>
            <person name="Sievert S.M."/>
            <person name="Meng J."/>
            <person name="Huang G."/>
            <person name="Li Y."/>
            <person name="Yan Q."/>
            <person name="Wu S."/>
            <person name="Wang X."/>
            <person name="Chen S."/>
            <person name="He G."/>
            <person name="Xiao X."/>
            <person name="Xu A."/>
        </authorList>
    </citation>
    <scope>NUCLEOTIDE SEQUENCE</scope>
</reference>